<reference evidence="1 2" key="1">
    <citation type="submission" date="2024-10" db="EMBL/GenBank/DDBJ databases">
        <title>The Natural Products Discovery Center: Release of the First 8490 Sequenced Strains for Exploring Actinobacteria Biosynthetic Diversity.</title>
        <authorList>
            <person name="Kalkreuter E."/>
            <person name="Kautsar S.A."/>
            <person name="Yang D."/>
            <person name="Bader C.D."/>
            <person name="Teijaro C.N."/>
            <person name="Fluegel L."/>
            <person name="Davis C.M."/>
            <person name="Simpson J.R."/>
            <person name="Lauterbach L."/>
            <person name="Steele A.D."/>
            <person name="Gui C."/>
            <person name="Meng S."/>
            <person name="Li G."/>
            <person name="Viehrig K."/>
            <person name="Ye F."/>
            <person name="Su P."/>
            <person name="Kiefer A.F."/>
            <person name="Nichols A."/>
            <person name="Cepeda A.J."/>
            <person name="Yan W."/>
            <person name="Fan B."/>
            <person name="Jiang Y."/>
            <person name="Adhikari A."/>
            <person name="Zheng C.-J."/>
            <person name="Schuster L."/>
            <person name="Cowan T.M."/>
            <person name="Smanski M.J."/>
            <person name="Chevrette M.G."/>
            <person name="De Carvalho L.P.S."/>
            <person name="Shen B."/>
        </authorList>
    </citation>
    <scope>NUCLEOTIDE SEQUENCE [LARGE SCALE GENOMIC DNA]</scope>
    <source>
        <strain evidence="1 2">NPDC003040</strain>
    </source>
</reference>
<gene>
    <name evidence="1" type="ORF">ACFYV7_30855</name>
</gene>
<name>A0ABW6R129_9NOCA</name>
<sequence>MIPALVPPQGPLQQLIHGEVPTDQIVRVADGDLVYGVSSVGDGGRIADKHILSALGCRPAVRLEVAITDSGALLLRPCEHGTVLVTSSGHIRIPYRRRRAVCLFCRHEVFPELRGFSGCERLAAHGLDRVSDGSYNHLSAGDLGSAEFAPGSWQGLSVDYATMTGRGVLGCRWMSRH</sequence>
<evidence type="ECO:0000313" key="1">
    <source>
        <dbReference type="EMBL" id="MFF3227232.1"/>
    </source>
</evidence>
<dbReference type="RefSeq" id="WP_387723112.1">
    <property type="nucleotide sequence ID" value="NZ_JBIAPI010000009.1"/>
</dbReference>
<comment type="caution">
    <text evidence="1">The sequence shown here is derived from an EMBL/GenBank/DDBJ whole genome shotgun (WGS) entry which is preliminary data.</text>
</comment>
<dbReference type="EMBL" id="JBIAPI010000009">
    <property type="protein sequence ID" value="MFF3227232.1"/>
    <property type="molecule type" value="Genomic_DNA"/>
</dbReference>
<dbReference type="Proteomes" id="UP001601948">
    <property type="component" value="Unassembled WGS sequence"/>
</dbReference>
<keyword evidence="2" id="KW-1185">Reference proteome</keyword>
<proteinExistence type="predicted"/>
<evidence type="ECO:0000313" key="2">
    <source>
        <dbReference type="Proteomes" id="UP001601948"/>
    </source>
</evidence>
<organism evidence="1 2">
    <name type="scientific">Nocardia suismassiliense</name>
    <dbReference type="NCBI Taxonomy" id="2077092"/>
    <lineage>
        <taxon>Bacteria</taxon>
        <taxon>Bacillati</taxon>
        <taxon>Actinomycetota</taxon>
        <taxon>Actinomycetes</taxon>
        <taxon>Mycobacteriales</taxon>
        <taxon>Nocardiaceae</taxon>
        <taxon>Nocardia</taxon>
    </lineage>
</organism>
<accession>A0ABW6R129</accession>
<protein>
    <submittedName>
        <fullName evidence="1">Uncharacterized protein</fullName>
    </submittedName>
</protein>